<gene>
    <name evidence="7" type="ORF">C9E81_00330</name>
</gene>
<name>A0A3M0MIJ4_9RHOB</name>
<proteinExistence type="inferred from homology"/>
<feature type="domain" description="Solute-binding protein family 5" evidence="6">
    <location>
        <begin position="69"/>
        <end position="420"/>
    </location>
</feature>
<dbReference type="InterPro" id="IPR000914">
    <property type="entry name" value="SBP_5_dom"/>
</dbReference>
<evidence type="ECO:0000256" key="3">
    <source>
        <dbReference type="ARBA" id="ARBA00022448"/>
    </source>
</evidence>
<keyword evidence="4 5" id="KW-0732">Signal</keyword>
<dbReference type="Pfam" id="PF00496">
    <property type="entry name" value="SBP_bac_5"/>
    <property type="match status" value="1"/>
</dbReference>
<dbReference type="EMBL" id="QOKZ01000001">
    <property type="protein sequence ID" value="RMC37245.1"/>
    <property type="molecule type" value="Genomic_DNA"/>
</dbReference>
<dbReference type="RefSeq" id="WP_122110340.1">
    <property type="nucleotide sequence ID" value="NZ_QOKZ01000001.1"/>
</dbReference>
<dbReference type="PANTHER" id="PTHR30290:SF9">
    <property type="entry name" value="OLIGOPEPTIDE-BINDING PROTEIN APPA"/>
    <property type="match status" value="1"/>
</dbReference>
<evidence type="ECO:0000313" key="7">
    <source>
        <dbReference type="EMBL" id="RMC37245.1"/>
    </source>
</evidence>
<dbReference type="PIRSF" id="PIRSF002741">
    <property type="entry name" value="MppA"/>
    <property type="match status" value="1"/>
</dbReference>
<dbReference type="InterPro" id="IPR030678">
    <property type="entry name" value="Peptide/Ni-bd"/>
</dbReference>
<sequence>MQILRTVLLVLATVLASPALPQGDKPLVITDTRGDRGMLAPYVHARNGIAYLYTSYVFDSLIAQDAKGELVPGLAESWTLSEDGLTADLGLNPKARWHDGQPVTAQDAAFTFSYMAQNPYPFASLGNIGQAEAISDRHLRLTLKKRDAGLFSGLLLALPILPRHIYSSQTDPGHFASPAAATGSGPYRLVEYDKAHGRYTLEANPDYYRGQPLFDTLMIVTMSTDAALQALNNGEVDVISYLPPERAGDAEAAGWQVVAARSGHIVKIGFNHEGLFGDAEMRRALAYALDRQAILDITSTGGEAALADTGYFQSGSPWRGNVADPAYTHDPGHATDLLEKQGLTRGASEKWQRDGVPVTLRLLADGAQARIAQVVTDQLEAFGFTVDLRLMEQAALQAVPAGGDYDLLISSTSTTGDPSDIASRVKGQSWNADRYHGDGRLDTILQEAGQSATPDERLTHLHEFQRLYAKELPSLMLLDPVMATAHNDRVELSFMPDGALIGIPTAIDKSAFVTE</sequence>
<keyword evidence="8" id="KW-1185">Reference proteome</keyword>
<dbReference type="OrthoDB" id="9803988at2"/>
<comment type="subcellular location">
    <subcellularLocation>
        <location evidence="1">Periplasm</location>
    </subcellularLocation>
</comment>
<accession>A0A3M0MIJ4</accession>
<dbReference type="GO" id="GO:1904680">
    <property type="term" value="F:peptide transmembrane transporter activity"/>
    <property type="evidence" value="ECO:0007669"/>
    <property type="project" value="TreeGrafter"/>
</dbReference>
<reference evidence="7 8" key="1">
    <citation type="submission" date="2018-07" db="EMBL/GenBank/DDBJ databases">
        <authorList>
            <person name="Zhang Y."/>
            <person name="Wang L."/>
            <person name="Ma S."/>
        </authorList>
    </citation>
    <scope>NUCLEOTIDE SEQUENCE [LARGE SCALE GENOMIC DNA]</scope>
    <source>
        <strain evidence="7 8">4-2</strain>
    </source>
</reference>
<evidence type="ECO:0000256" key="4">
    <source>
        <dbReference type="ARBA" id="ARBA00022729"/>
    </source>
</evidence>
<evidence type="ECO:0000256" key="1">
    <source>
        <dbReference type="ARBA" id="ARBA00004418"/>
    </source>
</evidence>
<keyword evidence="3" id="KW-0813">Transport</keyword>
<evidence type="ECO:0000256" key="5">
    <source>
        <dbReference type="SAM" id="SignalP"/>
    </source>
</evidence>
<feature type="signal peptide" evidence="5">
    <location>
        <begin position="1"/>
        <end position="21"/>
    </location>
</feature>
<dbReference type="GO" id="GO:0043190">
    <property type="term" value="C:ATP-binding cassette (ABC) transporter complex"/>
    <property type="evidence" value="ECO:0007669"/>
    <property type="project" value="InterPro"/>
</dbReference>
<protein>
    <submittedName>
        <fullName evidence="7">ABC transporter substrate-binding protein</fullName>
    </submittedName>
</protein>
<comment type="similarity">
    <text evidence="2">Belongs to the bacterial solute-binding protein 5 family.</text>
</comment>
<dbReference type="GO" id="GO:0030288">
    <property type="term" value="C:outer membrane-bounded periplasmic space"/>
    <property type="evidence" value="ECO:0007669"/>
    <property type="project" value="UniProtKB-ARBA"/>
</dbReference>
<dbReference type="Gene3D" id="3.40.190.10">
    <property type="entry name" value="Periplasmic binding protein-like II"/>
    <property type="match status" value="1"/>
</dbReference>
<evidence type="ECO:0000259" key="6">
    <source>
        <dbReference type="Pfam" id="PF00496"/>
    </source>
</evidence>
<dbReference type="GO" id="GO:0015833">
    <property type="term" value="P:peptide transport"/>
    <property type="evidence" value="ECO:0007669"/>
    <property type="project" value="TreeGrafter"/>
</dbReference>
<dbReference type="PANTHER" id="PTHR30290">
    <property type="entry name" value="PERIPLASMIC BINDING COMPONENT OF ABC TRANSPORTER"/>
    <property type="match status" value="1"/>
</dbReference>
<dbReference type="SUPFAM" id="SSF53850">
    <property type="entry name" value="Periplasmic binding protein-like II"/>
    <property type="match status" value="1"/>
</dbReference>
<evidence type="ECO:0000256" key="2">
    <source>
        <dbReference type="ARBA" id="ARBA00005695"/>
    </source>
</evidence>
<dbReference type="Gene3D" id="3.10.105.10">
    <property type="entry name" value="Dipeptide-binding Protein, Domain 3"/>
    <property type="match status" value="1"/>
</dbReference>
<comment type="caution">
    <text evidence="7">The sequence shown here is derived from an EMBL/GenBank/DDBJ whole genome shotgun (WGS) entry which is preliminary data.</text>
</comment>
<organism evidence="7 8">
    <name type="scientific">Paracoccus alkanivorans</name>
    <dbReference type="NCBI Taxonomy" id="2116655"/>
    <lineage>
        <taxon>Bacteria</taxon>
        <taxon>Pseudomonadati</taxon>
        <taxon>Pseudomonadota</taxon>
        <taxon>Alphaproteobacteria</taxon>
        <taxon>Rhodobacterales</taxon>
        <taxon>Paracoccaceae</taxon>
        <taxon>Paracoccus</taxon>
    </lineage>
</organism>
<dbReference type="Proteomes" id="UP000273516">
    <property type="component" value="Unassembled WGS sequence"/>
</dbReference>
<feature type="chain" id="PRO_5018310889" evidence="5">
    <location>
        <begin position="22"/>
        <end position="515"/>
    </location>
</feature>
<evidence type="ECO:0000313" key="8">
    <source>
        <dbReference type="Proteomes" id="UP000273516"/>
    </source>
</evidence>
<dbReference type="InterPro" id="IPR039424">
    <property type="entry name" value="SBP_5"/>
</dbReference>
<dbReference type="AlphaFoldDB" id="A0A3M0MIJ4"/>